<dbReference type="STRING" id="1727163.AO498_01795"/>
<reference evidence="2" key="1">
    <citation type="submission" date="2015-09" db="EMBL/GenBank/DDBJ databases">
        <title>Complete sequence of Algoriphagus sp. M8-2.</title>
        <authorList>
            <person name="Shintani M."/>
        </authorList>
    </citation>
    <scope>NUCLEOTIDE SEQUENCE [LARGE SCALE GENOMIC DNA]</scope>
    <source>
        <strain evidence="2">M8-2</strain>
    </source>
</reference>
<protein>
    <submittedName>
        <fullName evidence="1">Uncharacterized protein</fullName>
    </submittedName>
</protein>
<dbReference type="PATRIC" id="fig|1727163.4.peg.377"/>
<name>A0A142EJ03_9BACT</name>
<evidence type="ECO:0000313" key="2">
    <source>
        <dbReference type="Proteomes" id="UP000073816"/>
    </source>
</evidence>
<dbReference type="Proteomes" id="UP000073816">
    <property type="component" value="Chromosome"/>
</dbReference>
<accession>A0A142EJ03</accession>
<proteinExistence type="predicted"/>
<dbReference type="KEGG" id="alm:AO498_01795"/>
<dbReference type="AlphaFoldDB" id="A0A142EJ03"/>
<reference evidence="1 2" key="2">
    <citation type="journal article" date="2016" name="Genome Announc.">
        <title>Complete Genome Sequence of Algoriphagus sp. Strain M8-2, Isolated from a Brackish Lake.</title>
        <authorList>
            <person name="Muraguchi Y."/>
            <person name="Kushimoto K."/>
            <person name="Ohtsubo Y."/>
            <person name="Suzuki T."/>
            <person name="Dohra H."/>
            <person name="Kimbara K."/>
            <person name="Shintani M."/>
        </authorList>
    </citation>
    <scope>NUCLEOTIDE SEQUENCE [LARGE SCALE GENOMIC DNA]</scope>
    <source>
        <strain evidence="1 2">M8-2</strain>
    </source>
</reference>
<gene>
    <name evidence="1" type="ORF">AO498_01795</name>
</gene>
<sequence>MKRGINFSRPGVFFSCRIYRIFLAVGFLWIHTTILLAQEIGAYKTITSGPFNQISTWSEWNGSSWISATTIPDQSRNIYIDQNHTLTLTSDGEVKSVFINAQTGAGQKLNLNGFNLDVYGTLEAFSGAAPGTPENAWTSQNWIGNSSTSTITFKGTSRVIINKNSWSAQTTQSRFSVIFDPRPGNTLTIESPLKAVSFTVRSGTLLQKLDTSVIPNVCNTLSFNTETAFYGSGPFGEMIIEDGATFISECNATILNRSTSGSVSALNFDLQNGGNLILEGSAPLIETANFQLNGTIIYRNGTLLKSFLSSSFPDATAPISIRNTEIQGLHNVILPSFLLIRGNMTSSGGGNFIATNSQLTFSGSNFQTVSGFALNTLDLSISKTAGLVSFNSDLRIQRNFNLSSGIIDLNGKNLSINEGGIGTYTYTTGWWQNVGKLTLFNIPSTLDLKLPFKDLANQGVRTIQLLGNSTGGNLSVQFFEFEGANNDPNYSDLDGTPILYQLYSFFRFSDLTPNPQSIELRISADSLIVDNVDDLRIVGTGVAAPGTHLSGQNPGLWARRSLTWSDLENQNLTIGSFREFSILPISWLDFQVQANSNGNLLRWTIEHDNEFGEFELFRSEGAELNWEKIGSLAMTQEHDYAYLDTESTLFESYFYRIGFLNSDSTYSWSPVRRVSNQKENPGNLTILPNPYLSGEVHFITPNSEDGIVQVQNHLGQVLANFPSTMLISTSFFENLAPGLYYVQVMGLKNRYSGRLWKR</sequence>
<keyword evidence="2" id="KW-1185">Reference proteome</keyword>
<dbReference type="EMBL" id="CP012836">
    <property type="protein sequence ID" value="AMQ55108.1"/>
    <property type="molecule type" value="Genomic_DNA"/>
</dbReference>
<dbReference type="OrthoDB" id="812447at2"/>
<dbReference type="RefSeq" id="WP_067542930.1">
    <property type="nucleotide sequence ID" value="NZ_CP012836.1"/>
</dbReference>
<organism evidence="1 2">
    <name type="scientific">Algoriphagus sanaruensis</name>
    <dbReference type="NCBI Taxonomy" id="1727163"/>
    <lineage>
        <taxon>Bacteria</taxon>
        <taxon>Pseudomonadati</taxon>
        <taxon>Bacteroidota</taxon>
        <taxon>Cytophagia</taxon>
        <taxon>Cytophagales</taxon>
        <taxon>Cyclobacteriaceae</taxon>
        <taxon>Algoriphagus</taxon>
    </lineage>
</organism>
<evidence type="ECO:0000313" key="1">
    <source>
        <dbReference type="EMBL" id="AMQ55108.1"/>
    </source>
</evidence>